<feature type="transmembrane region" description="Helical" evidence="2">
    <location>
        <begin position="336"/>
        <end position="354"/>
    </location>
</feature>
<dbReference type="Proteomes" id="UP001501470">
    <property type="component" value="Unassembled WGS sequence"/>
</dbReference>
<feature type="transmembrane region" description="Helical" evidence="2">
    <location>
        <begin position="76"/>
        <end position="104"/>
    </location>
</feature>
<evidence type="ECO:0000256" key="1">
    <source>
        <dbReference type="SAM" id="MobiDB-lite"/>
    </source>
</evidence>
<gene>
    <name evidence="4" type="ORF">GCM10009827_085200</name>
</gene>
<evidence type="ECO:0000313" key="4">
    <source>
        <dbReference type="EMBL" id="GAA1551549.1"/>
    </source>
</evidence>
<feature type="transmembrane region" description="Helical" evidence="2">
    <location>
        <begin position="295"/>
        <end position="315"/>
    </location>
</feature>
<evidence type="ECO:0000313" key="5">
    <source>
        <dbReference type="Proteomes" id="UP001501470"/>
    </source>
</evidence>
<evidence type="ECO:0000259" key="3">
    <source>
        <dbReference type="Pfam" id="PF01757"/>
    </source>
</evidence>
<keyword evidence="5" id="KW-1185">Reference proteome</keyword>
<proteinExistence type="predicted"/>
<dbReference type="Pfam" id="PF01757">
    <property type="entry name" value="Acyl_transf_3"/>
    <property type="match status" value="1"/>
</dbReference>
<feature type="transmembrane region" description="Helical" evidence="2">
    <location>
        <begin position="175"/>
        <end position="194"/>
    </location>
</feature>
<reference evidence="4 5" key="1">
    <citation type="journal article" date="2019" name="Int. J. Syst. Evol. Microbiol.">
        <title>The Global Catalogue of Microorganisms (GCM) 10K type strain sequencing project: providing services to taxonomists for standard genome sequencing and annotation.</title>
        <authorList>
            <consortium name="The Broad Institute Genomics Platform"/>
            <consortium name="The Broad Institute Genome Sequencing Center for Infectious Disease"/>
            <person name="Wu L."/>
            <person name="Ma J."/>
        </authorList>
    </citation>
    <scope>NUCLEOTIDE SEQUENCE [LARGE SCALE GENOMIC DNA]</scope>
    <source>
        <strain evidence="4 5">JCM 15933</strain>
    </source>
</reference>
<feature type="transmembrane region" description="Helical" evidence="2">
    <location>
        <begin position="206"/>
        <end position="227"/>
    </location>
</feature>
<feature type="transmembrane region" description="Helical" evidence="2">
    <location>
        <begin position="272"/>
        <end position="289"/>
    </location>
</feature>
<keyword evidence="4" id="KW-0808">Transferase</keyword>
<evidence type="ECO:0000256" key="2">
    <source>
        <dbReference type="SAM" id="Phobius"/>
    </source>
</evidence>
<accession>A0ABN2C5D9</accession>
<dbReference type="PANTHER" id="PTHR23028:SF53">
    <property type="entry name" value="ACYL_TRANSF_3 DOMAIN-CONTAINING PROTEIN"/>
    <property type="match status" value="1"/>
</dbReference>
<organism evidence="4 5">
    <name type="scientific">Dactylosporangium maewongense</name>
    <dbReference type="NCBI Taxonomy" id="634393"/>
    <lineage>
        <taxon>Bacteria</taxon>
        <taxon>Bacillati</taxon>
        <taxon>Actinomycetota</taxon>
        <taxon>Actinomycetes</taxon>
        <taxon>Micromonosporales</taxon>
        <taxon>Micromonosporaceae</taxon>
        <taxon>Dactylosporangium</taxon>
    </lineage>
</organism>
<name>A0ABN2C5D9_9ACTN</name>
<feature type="region of interest" description="Disordered" evidence="1">
    <location>
        <begin position="1"/>
        <end position="39"/>
    </location>
</feature>
<dbReference type="RefSeq" id="WP_344509515.1">
    <property type="nucleotide sequence ID" value="NZ_BAAAQD010000022.1"/>
</dbReference>
<dbReference type="GO" id="GO:0016746">
    <property type="term" value="F:acyltransferase activity"/>
    <property type="evidence" value="ECO:0007669"/>
    <property type="project" value="UniProtKB-KW"/>
</dbReference>
<dbReference type="InterPro" id="IPR002656">
    <property type="entry name" value="Acyl_transf_3_dom"/>
</dbReference>
<keyword evidence="2" id="KW-0472">Membrane</keyword>
<keyword evidence="2" id="KW-0812">Transmembrane</keyword>
<feature type="transmembrane region" description="Helical" evidence="2">
    <location>
        <begin position="48"/>
        <end position="70"/>
    </location>
</feature>
<sequence length="422" mass="46435">MIRPRAGLATEASTEVDLAGGGGPRSVSPAADRPAPGRSSAKLHSLTGLRFIAAFLVVLCHVGINLLPFVAKDQVFVIHVFYGFGSVGVSFFFILSGFVLTWVARDIDTVPQFWRRRFFKIYPNHLVTLVAAVLLAATAAHALSTRDTLATLFLVHAWIPDQQLLFNLWSNTPTWSLSCELLFYLAFPFVLSLLRKVRPERLWRGFWITFAAICAVPFVALLLPAGGTHRGTGLPWLHMWFMTFFPPVRMLEFVLGIFTALIVINGRWLKRWPLPVAVIVATIGLIAAGGATPPILGFVAVSALPLAFLVGAVATRDIDGRGSSFGSRAMVFLGEISFALYLVHWLVVVYGWIGRHSPTWGANPADAPTTWGTVLTYSGLTIVTSLVLAWLLYTLVERPIMRRWSRPKAKRDTLEAAQADRG</sequence>
<feature type="transmembrane region" description="Helical" evidence="2">
    <location>
        <begin position="247"/>
        <end position="265"/>
    </location>
</feature>
<dbReference type="PANTHER" id="PTHR23028">
    <property type="entry name" value="ACETYLTRANSFERASE"/>
    <property type="match status" value="1"/>
</dbReference>
<keyword evidence="4" id="KW-0012">Acyltransferase</keyword>
<comment type="caution">
    <text evidence="4">The sequence shown here is derived from an EMBL/GenBank/DDBJ whole genome shotgun (WGS) entry which is preliminary data.</text>
</comment>
<dbReference type="EMBL" id="BAAAQD010000022">
    <property type="protein sequence ID" value="GAA1551549.1"/>
    <property type="molecule type" value="Genomic_DNA"/>
</dbReference>
<protein>
    <submittedName>
        <fullName evidence="4">Acyltransferase</fullName>
    </submittedName>
</protein>
<feature type="transmembrane region" description="Helical" evidence="2">
    <location>
        <begin position="125"/>
        <end position="144"/>
    </location>
</feature>
<dbReference type="InterPro" id="IPR050879">
    <property type="entry name" value="Acyltransferase_3"/>
</dbReference>
<feature type="domain" description="Acyltransferase 3" evidence="3">
    <location>
        <begin position="44"/>
        <end position="390"/>
    </location>
</feature>
<keyword evidence="2" id="KW-1133">Transmembrane helix</keyword>
<feature type="transmembrane region" description="Helical" evidence="2">
    <location>
        <begin position="374"/>
        <end position="396"/>
    </location>
</feature>